<dbReference type="Proteomes" id="UP000674416">
    <property type="component" value="Unassembled WGS sequence"/>
</dbReference>
<evidence type="ECO:0000256" key="3">
    <source>
        <dbReference type="ARBA" id="ARBA00022857"/>
    </source>
</evidence>
<feature type="domain" description="Glucose-6-phosphate dehydrogenase C-terminal" evidence="8">
    <location>
        <begin position="212"/>
        <end position="502"/>
    </location>
</feature>
<feature type="active site" description="Proton acceptor" evidence="6">
    <location>
        <position position="262"/>
    </location>
</feature>
<comment type="similarity">
    <text evidence="6">Belongs to the glucose-6-phosphate dehydrogenase family.</text>
</comment>
<name>A0ABS4CZW5_9BACI</name>
<feature type="binding site" evidence="6">
    <location>
        <position position="367"/>
    </location>
    <ligand>
        <name>substrate</name>
    </ligand>
</feature>
<protein>
    <recommendedName>
        <fullName evidence="6">Glucose-6-phosphate 1-dehydrogenase</fullName>
        <shortName evidence="6">G6PD</shortName>
        <ecNumber evidence="6">1.1.1.49</ecNumber>
    </recommendedName>
</protein>
<keyword evidence="10" id="KW-1185">Reference proteome</keyword>
<comment type="caution">
    <text evidence="9">The sequence shown here is derived from an EMBL/GenBank/DDBJ whole genome shotgun (WGS) entry which is preliminary data.</text>
</comment>
<dbReference type="NCBIfam" id="TIGR00871">
    <property type="entry name" value="zwf"/>
    <property type="match status" value="1"/>
</dbReference>
<evidence type="ECO:0000313" key="9">
    <source>
        <dbReference type="EMBL" id="MBP1082909.1"/>
    </source>
</evidence>
<sequence>MNTSTIPIDKNALDVIKTMELDSMTFVLFGATGDLAKRKIFPALYNLFINDKMPDAFSIIGLGRRVWSHYSFQTHVEQSVKTFSRRSINDTSKMEKFLDAFRYCSLDVTKNEDYKSLLEIIERREGQLHIPENRMFYLSVAPEFVDVITSNINESGLSPKKGWKRLIIEKPFGHDLNSALELNEKLSRAFEEEEIYRIDHYLGKPMIQNLKVLEFANPVLQALWNNQHIANVQITASETVGVEDRADYYDHAGAVRDMFQNHLLQLLMMIAMHLPNNINAEEIRNEKRKIMEFLRPLEKESVLTNVIRGQYSSGEIDGKAVVGYTEEPGIGDYSTNDTFIAARLWIDDRFWSGVPFYIRTGKRMKEKSTRIVIEFKNASEDMSQQNAIAPNLLIIQISPHECVSLQLNMKNSLTNQIEPITVNFSANSNDMPEAYELLLLDAFRGDSRFFAHWKEVELSWEWVQPVLEAFGENLLPLHPYRSGSLGPEASHHLLQEDGFIWWD</sequence>
<keyword evidence="5 6" id="KW-0119">Carbohydrate metabolism</keyword>
<dbReference type="InterPro" id="IPR022674">
    <property type="entry name" value="G6P_DH_NAD-bd"/>
</dbReference>
<feature type="binding site" evidence="6">
    <location>
        <position position="204"/>
    </location>
    <ligand>
        <name>substrate</name>
    </ligand>
</feature>
<organism evidence="9 10">
    <name type="scientific">Bacillus capparidis</name>
    <dbReference type="NCBI Taxonomy" id="1840411"/>
    <lineage>
        <taxon>Bacteria</taxon>
        <taxon>Bacillati</taxon>
        <taxon>Bacillota</taxon>
        <taxon>Bacilli</taxon>
        <taxon>Bacillales</taxon>
        <taxon>Bacillaceae</taxon>
        <taxon>Bacillus</taxon>
    </lineage>
</organism>
<accession>A0ABS4CZW5</accession>
<dbReference type="InterPro" id="IPR001282">
    <property type="entry name" value="G6P_DH"/>
</dbReference>
<comment type="catalytic activity">
    <reaction evidence="6">
        <text>D-glucose 6-phosphate + NADP(+) = 6-phospho-D-glucono-1,5-lactone + NADPH + H(+)</text>
        <dbReference type="Rhea" id="RHEA:15841"/>
        <dbReference type="ChEBI" id="CHEBI:15378"/>
        <dbReference type="ChEBI" id="CHEBI:57783"/>
        <dbReference type="ChEBI" id="CHEBI:57955"/>
        <dbReference type="ChEBI" id="CHEBI:58349"/>
        <dbReference type="ChEBI" id="CHEBI:61548"/>
        <dbReference type="EC" id="1.1.1.49"/>
    </reaction>
</comment>
<proteinExistence type="inferred from homology"/>
<evidence type="ECO:0000259" key="8">
    <source>
        <dbReference type="Pfam" id="PF02781"/>
    </source>
</evidence>
<dbReference type="Gene3D" id="3.30.360.10">
    <property type="entry name" value="Dihydrodipicolinate Reductase, domain 2"/>
    <property type="match status" value="1"/>
</dbReference>
<dbReference type="Pfam" id="PF00479">
    <property type="entry name" value="G6PD_N"/>
    <property type="match status" value="1"/>
</dbReference>
<feature type="binding site" evidence="6">
    <location>
        <position position="170"/>
    </location>
    <ligand>
        <name>NADP(+)</name>
        <dbReference type="ChEBI" id="CHEBI:58349"/>
    </ligand>
</feature>
<evidence type="ECO:0000313" key="10">
    <source>
        <dbReference type="Proteomes" id="UP000674416"/>
    </source>
</evidence>
<feature type="domain" description="Glucose-6-phosphate dehydrogenase NAD-binding" evidence="7">
    <location>
        <begin position="27"/>
        <end position="209"/>
    </location>
</feature>
<dbReference type="PANTHER" id="PTHR23429">
    <property type="entry name" value="GLUCOSE-6-PHOSPHATE 1-DEHYDROGENASE G6PD"/>
    <property type="match status" value="1"/>
</dbReference>
<dbReference type="PRINTS" id="PR00079">
    <property type="entry name" value="G6PDHDRGNASE"/>
</dbReference>
<dbReference type="SUPFAM" id="SSF55347">
    <property type="entry name" value="Glyceraldehyde-3-phosphate dehydrogenase-like, C-terminal domain"/>
    <property type="match status" value="1"/>
</dbReference>
<evidence type="ECO:0000256" key="4">
    <source>
        <dbReference type="ARBA" id="ARBA00023002"/>
    </source>
</evidence>
<dbReference type="EC" id="1.1.1.49" evidence="6"/>
<dbReference type="SUPFAM" id="SSF51735">
    <property type="entry name" value="NAD(P)-binding Rossmann-fold domains"/>
    <property type="match status" value="1"/>
</dbReference>
<evidence type="ECO:0000256" key="5">
    <source>
        <dbReference type="ARBA" id="ARBA00023277"/>
    </source>
</evidence>
<feature type="binding site" evidence="6">
    <location>
        <position position="64"/>
    </location>
    <ligand>
        <name>NADP(+)</name>
        <dbReference type="ChEBI" id="CHEBI:58349"/>
    </ligand>
</feature>
<evidence type="ECO:0000256" key="6">
    <source>
        <dbReference type="HAMAP-Rule" id="MF_00966"/>
    </source>
</evidence>
<dbReference type="Pfam" id="PF02781">
    <property type="entry name" value="G6PD_C"/>
    <property type="match status" value="1"/>
</dbReference>
<keyword evidence="2 6" id="KW-0313">Glucose metabolism</keyword>
<dbReference type="InterPro" id="IPR022675">
    <property type="entry name" value="G6P_DH_C"/>
</dbReference>
<dbReference type="HAMAP" id="MF_00966">
    <property type="entry name" value="G6PD"/>
    <property type="match status" value="1"/>
</dbReference>
<dbReference type="InterPro" id="IPR036291">
    <property type="entry name" value="NAD(P)-bd_dom_sf"/>
</dbReference>
<evidence type="ECO:0000256" key="2">
    <source>
        <dbReference type="ARBA" id="ARBA00022526"/>
    </source>
</evidence>
<keyword evidence="4 6" id="KW-0560">Oxidoreductase</keyword>
<feature type="binding site" evidence="6">
    <location>
        <begin position="107"/>
        <end position="108"/>
    </location>
    <ligand>
        <name>NADP(+)</name>
        <dbReference type="ChEBI" id="CHEBI:58349"/>
    </ligand>
</feature>
<dbReference type="EMBL" id="JAFDST010000004">
    <property type="protein sequence ID" value="MBP1082909.1"/>
    <property type="molecule type" value="Genomic_DNA"/>
</dbReference>
<feature type="binding site" evidence="6">
    <location>
        <position position="257"/>
    </location>
    <ligand>
        <name>substrate</name>
    </ligand>
</feature>
<feature type="binding site" evidence="6">
    <location>
        <position position="238"/>
    </location>
    <ligand>
        <name>substrate</name>
    </ligand>
</feature>
<reference evidence="9 10" key="1">
    <citation type="submission" date="2021-01" db="EMBL/GenBank/DDBJ databases">
        <title>Genomic Encyclopedia of Type Strains, Phase IV (KMG-IV): sequencing the most valuable type-strain genomes for metagenomic binning, comparative biology and taxonomic classification.</title>
        <authorList>
            <person name="Goeker M."/>
        </authorList>
    </citation>
    <scope>NUCLEOTIDE SEQUENCE [LARGE SCALE GENOMIC DNA]</scope>
    <source>
        <strain evidence="9 10">DSM 103394</strain>
    </source>
</reference>
<dbReference type="Gene3D" id="3.40.50.720">
    <property type="entry name" value="NAD(P)-binding Rossmann-like Domain"/>
    <property type="match status" value="1"/>
</dbReference>
<dbReference type="GO" id="GO:0004345">
    <property type="term" value="F:glucose-6-phosphate dehydrogenase activity"/>
    <property type="evidence" value="ECO:0007669"/>
    <property type="project" value="UniProtKB-EC"/>
</dbReference>
<gene>
    <name evidence="6" type="primary">zwf</name>
    <name evidence="9" type="ORF">JOC74_003419</name>
</gene>
<feature type="binding site" evidence="6">
    <location>
        <begin position="30"/>
        <end position="37"/>
    </location>
    <ligand>
        <name>NADP(+)</name>
        <dbReference type="ChEBI" id="CHEBI:58349"/>
    </ligand>
</feature>
<feature type="binding site" evidence="6">
    <location>
        <position position="200"/>
    </location>
    <ligand>
        <name>substrate</name>
    </ligand>
</feature>
<comment type="pathway">
    <text evidence="1 6">Carbohydrate degradation; pentose phosphate pathway; D-ribulose 5-phosphate from D-glucose 6-phosphate (oxidative stage): step 1/3.</text>
</comment>
<dbReference type="PANTHER" id="PTHR23429:SF0">
    <property type="entry name" value="GLUCOSE-6-PHOSPHATE 1-DEHYDROGENASE"/>
    <property type="match status" value="1"/>
</dbReference>
<evidence type="ECO:0000256" key="1">
    <source>
        <dbReference type="ARBA" id="ARBA00004937"/>
    </source>
</evidence>
<dbReference type="PIRSF" id="PIRSF000110">
    <property type="entry name" value="G6PD"/>
    <property type="match status" value="1"/>
</dbReference>
<keyword evidence="3 6" id="KW-0521">NADP</keyword>
<feature type="binding site" evidence="6">
    <location>
        <position position="362"/>
    </location>
    <ligand>
        <name>substrate</name>
    </ligand>
</feature>
<evidence type="ECO:0000259" key="7">
    <source>
        <dbReference type="Pfam" id="PF00479"/>
    </source>
</evidence>
<comment type="function">
    <text evidence="6">Catalyzes the oxidation of glucose 6-phosphate to 6-phosphogluconolactone.</text>
</comment>